<dbReference type="Proteomes" id="UP000265520">
    <property type="component" value="Unassembled WGS sequence"/>
</dbReference>
<name>A0A392V8U5_9FABA</name>
<proteinExistence type="predicted"/>
<dbReference type="AlphaFoldDB" id="A0A392V8U5"/>
<protein>
    <submittedName>
        <fullName evidence="1">Uncharacterized protein</fullName>
    </submittedName>
</protein>
<reference evidence="1 2" key="1">
    <citation type="journal article" date="2018" name="Front. Plant Sci.">
        <title>Red Clover (Trifolium pratense) and Zigzag Clover (T. medium) - A Picture of Genomic Similarities and Differences.</title>
        <authorList>
            <person name="Dluhosova J."/>
            <person name="Istvanek J."/>
            <person name="Nedelnik J."/>
            <person name="Repkova J."/>
        </authorList>
    </citation>
    <scope>NUCLEOTIDE SEQUENCE [LARGE SCALE GENOMIC DNA]</scope>
    <source>
        <strain evidence="2">cv. 10/8</strain>
        <tissue evidence="1">Leaf</tissue>
    </source>
</reference>
<evidence type="ECO:0000313" key="2">
    <source>
        <dbReference type="Proteomes" id="UP000265520"/>
    </source>
</evidence>
<sequence length="52" mass="5677">MLCGINAARSCRSRKSLVLVYDGAKSKQYTGASLIDDCVRNCSRKSLKPIKA</sequence>
<comment type="caution">
    <text evidence="1">The sequence shown here is derived from an EMBL/GenBank/DDBJ whole genome shotgun (WGS) entry which is preliminary data.</text>
</comment>
<accession>A0A392V8U5</accession>
<evidence type="ECO:0000313" key="1">
    <source>
        <dbReference type="EMBL" id="MCI82860.1"/>
    </source>
</evidence>
<organism evidence="1 2">
    <name type="scientific">Trifolium medium</name>
    <dbReference type="NCBI Taxonomy" id="97028"/>
    <lineage>
        <taxon>Eukaryota</taxon>
        <taxon>Viridiplantae</taxon>
        <taxon>Streptophyta</taxon>
        <taxon>Embryophyta</taxon>
        <taxon>Tracheophyta</taxon>
        <taxon>Spermatophyta</taxon>
        <taxon>Magnoliopsida</taxon>
        <taxon>eudicotyledons</taxon>
        <taxon>Gunneridae</taxon>
        <taxon>Pentapetalae</taxon>
        <taxon>rosids</taxon>
        <taxon>fabids</taxon>
        <taxon>Fabales</taxon>
        <taxon>Fabaceae</taxon>
        <taxon>Papilionoideae</taxon>
        <taxon>50 kb inversion clade</taxon>
        <taxon>NPAAA clade</taxon>
        <taxon>Hologalegina</taxon>
        <taxon>IRL clade</taxon>
        <taxon>Trifolieae</taxon>
        <taxon>Trifolium</taxon>
    </lineage>
</organism>
<keyword evidence="2" id="KW-1185">Reference proteome</keyword>
<feature type="non-terminal residue" evidence="1">
    <location>
        <position position="52"/>
    </location>
</feature>
<dbReference type="EMBL" id="LXQA011053350">
    <property type="protein sequence ID" value="MCI82860.1"/>
    <property type="molecule type" value="Genomic_DNA"/>
</dbReference>